<protein>
    <recommendedName>
        <fullName evidence="4">MotA/TolQ/ExbB proton channel domain-containing protein</fullName>
    </recommendedName>
</protein>
<feature type="transmembrane region" description="Helical" evidence="1">
    <location>
        <begin position="105"/>
        <end position="124"/>
    </location>
</feature>
<reference evidence="2 3" key="1">
    <citation type="submission" date="2019-02" db="EMBL/GenBank/DDBJ databases">
        <title>Prokaryotic population dynamics and viral predation in marine succession experiment using metagenomics: the confinement effect.</title>
        <authorList>
            <person name="Haro-Moreno J.M."/>
            <person name="Rodriguez-Valera F."/>
            <person name="Lopez-Perez M."/>
        </authorList>
    </citation>
    <scope>NUCLEOTIDE SEQUENCE [LARGE SCALE GENOMIC DNA]</scope>
    <source>
        <strain evidence="2">MED-G159</strain>
    </source>
</reference>
<evidence type="ECO:0000313" key="3">
    <source>
        <dbReference type="Proteomes" id="UP000315825"/>
    </source>
</evidence>
<keyword evidence="1" id="KW-0812">Transmembrane</keyword>
<organism evidence="2 3">
    <name type="scientific">SAR86 cluster bacterium</name>
    <dbReference type="NCBI Taxonomy" id="2030880"/>
    <lineage>
        <taxon>Bacteria</taxon>
        <taxon>Pseudomonadati</taxon>
        <taxon>Pseudomonadota</taxon>
        <taxon>Gammaproteobacteria</taxon>
        <taxon>SAR86 cluster</taxon>
    </lineage>
</organism>
<feature type="transmembrane region" description="Helical" evidence="1">
    <location>
        <begin position="53"/>
        <end position="74"/>
    </location>
</feature>
<sequence>MDEYQLLNLMNLSFVSNAMYFVGMVLLTWLGFRFANAIYEDGNAPMISKVLSSLFYLCVAGFVFFNGQVAGGILETYSALLIDIGAESGSRLAAYSENPLGPGKAVGVFFVVLVLFMQLARTWIKKA</sequence>
<keyword evidence="1" id="KW-1133">Transmembrane helix</keyword>
<dbReference type="AlphaFoldDB" id="A0A520N153"/>
<name>A0A520N153_9GAMM</name>
<gene>
    <name evidence="2" type="ORF">EVA92_00265</name>
</gene>
<proteinExistence type="predicted"/>
<comment type="caution">
    <text evidence="2">The sequence shown here is derived from an EMBL/GenBank/DDBJ whole genome shotgun (WGS) entry which is preliminary data.</text>
</comment>
<keyword evidence="1" id="KW-0472">Membrane</keyword>
<evidence type="ECO:0000313" key="2">
    <source>
        <dbReference type="EMBL" id="RZO27212.1"/>
    </source>
</evidence>
<dbReference type="Proteomes" id="UP000315825">
    <property type="component" value="Unassembled WGS sequence"/>
</dbReference>
<evidence type="ECO:0000256" key="1">
    <source>
        <dbReference type="SAM" id="Phobius"/>
    </source>
</evidence>
<dbReference type="EMBL" id="SHBE01000001">
    <property type="protein sequence ID" value="RZO27212.1"/>
    <property type="molecule type" value="Genomic_DNA"/>
</dbReference>
<feature type="transmembrane region" description="Helical" evidence="1">
    <location>
        <begin position="12"/>
        <end position="32"/>
    </location>
</feature>
<evidence type="ECO:0008006" key="4">
    <source>
        <dbReference type="Google" id="ProtNLM"/>
    </source>
</evidence>
<accession>A0A520N153</accession>